<evidence type="ECO:0008006" key="3">
    <source>
        <dbReference type="Google" id="ProtNLM"/>
    </source>
</evidence>
<evidence type="ECO:0000313" key="2">
    <source>
        <dbReference type="Proteomes" id="UP000182975"/>
    </source>
</evidence>
<sequence length="65" mass="7535">MKTRDAIAFWGKNIEVKCTDGEIVRGRCVTYDTYAEADRESISIDFGEFYYVIYIDEIAEIKEIA</sequence>
<dbReference type="AlphaFoldDB" id="A0A172RXH5"/>
<reference evidence="2" key="1">
    <citation type="submission" date="2016-10" db="EMBL/GenBank/DDBJ databases">
        <authorList>
            <person name="Varghese N."/>
        </authorList>
    </citation>
    <scope>NUCLEOTIDE SEQUENCE [LARGE SCALE GENOMIC DNA]</scope>
    <source>
        <strain evidence="2">DSM 21843</strain>
    </source>
</reference>
<keyword evidence="2" id="KW-1185">Reference proteome</keyword>
<name>A0A172RXH5_9ACTN</name>
<dbReference type="EMBL" id="FOEC01000029">
    <property type="protein sequence ID" value="SEP04862.1"/>
    <property type="molecule type" value="Genomic_DNA"/>
</dbReference>
<protein>
    <recommendedName>
        <fullName evidence="3">LSM domain-containing protein</fullName>
    </recommendedName>
</protein>
<evidence type="ECO:0000313" key="1">
    <source>
        <dbReference type="EMBL" id="SEP04862.1"/>
    </source>
</evidence>
<gene>
    <name evidence="1" type="ORF">SAMN02910314_02019</name>
</gene>
<accession>A0A172RXH5</accession>
<proteinExistence type="predicted"/>
<dbReference type="Proteomes" id="UP000182975">
    <property type="component" value="Unassembled WGS sequence"/>
</dbReference>
<organism evidence="1 2">
    <name type="scientific">Denitrobacterium detoxificans</name>
    <dbReference type="NCBI Taxonomy" id="79604"/>
    <lineage>
        <taxon>Bacteria</taxon>
        <taxon>Bacillati</taxon>
        <taxon>Actinomycetota</taxon>
        <taxon>Coriobacteriia</taxon>
        <taxon>Eggerthellales</taxon>
        <taxon>Eggerthellaceae</taxon>
        <taxon>Denitrobacterium</taxon>
    </lineage>
</organism>
<dbReference type="KEGG" id="ddt:AAY81_03980"/>
<dbReference type="RefSeq" id="WP_066661640.1">
    <property type="nucleotide sequence ID" value="NZ_CP011402.1"/>
</dbReference>
<dbReference type="OrthoDB" id="9995001at2"/>